<dbReference type="FunFam" id="3.30.450.20:FF:000016">
    <property type="entry name" value="Circadian locomoter output cycles protein"/>
    <property type="match status" value="1"/>
</dbReference>
<keyword evidence="7" id="KW-0832">Ubl conjugation</keyword>
<keyword evidence="3" id="KW-1017">Isopeptide bond</keyword>
<dbReference type="Pfam" id="PF14598">
    <property type="entry name" value="PAS_11"/>
    <property type="match status" value="1"/>
</dbReference>
<evidence type="ECO:0000313" key="20">
    <source>
        <dbReference type="Proteomes" id="UP000314982"/>
    </source>
</evidence>
<reference evidence="19" key="3">
    <citation type="submission" date="2025-09" db="UniProtKB">
        <authorList>
            <consortium name="Ensembl"/>
        </authorList>
    </citation>
    <scope>IDENTIFICATION</scope>
</reference>
<dbReference type="PANTHER" id="PTHR46055">
    <property type="entry name" value="CIRCADIAN LOCOMOTER OUTPUT CYCLES PROTEIN KAPUT"/>
    <property type="match status" value="1"/>
</dbReference>
<dbReference type="PROSITE" id="PS50112">
    <property type="entry name" value="PAS"/>
    <property type="match status" value="2"/>
</dbReference>
<dbReference type="Gene3D" id="3.30.450.20">
    <property type="entry name" value="PAS domain"/>
    <property type="match status" value="2"/>
</dbReference>
<feature type="region of interest" description="Disordered" evidence="16">
    <location>
        <begin position="817"/>
        <end position="842"/>
    </location>
</feature>
<feature type="compositionally biased region" description="Basic and acidic residues" evidence="16">
    <location>
        <begin position="396"/>
        <end position="405"/>
    </location>
</feature>
<sequence>MEEDEKDKAKRVSRNKSEKKRRDQFNVLIKELATMLPGNTRKMDKSTILQKSIDFLRKHKEIAAQSESSEIRQDWKPPFLSNEEFTQLMLEALDGFFLAIMTDGNIIYVSESVTSLLEHLPSDLVDQNLLNFLPLGEHSDVYKALSSHILEGEMLTPEYLKTKNQLEFCCHMLRGAIDPKAPPVYEYVKFIGNFKALNNVPNSTRNGLEGVIQRSLRPAFEDRVCFIATVRLAKPQFIKEMCTVEEPNEEFTSRHSLEWKFLFLDHRAPPIIGYLPFEVLGTSGYDYYHVDDLESLAKCHEHLMQYGKGKSCYYRFLTKGQQWIWLQTHYYITYHQWNSRPEFIVCTHTVVSYAEVRAEQRRELGIVESPPPEIFAVDKDSGSESQHQLNTSSLKEALERFERSRTPSTSSHSSRKSSSHTAVSNPASPKLKTDRGTPGCLSVSAIEMTSQRRSSVSSQQSMSSQHTQNTGQNMAPSIVSQQHHQQQQQRQPQPQRQQQPQPQRQQQPQPQRQEQPQLQRTRRIEANIQRQQQELRQIQEELQKVQGQGLQMFLQQGAGGLSLSSVQLAQGTTMQPGGALNMQGQVVSAGNLQSSTQQQHTVQRQPQQQAQPQQQNLLQDTSSVLSQSSVRSTHSLPPQQCALPASLYNTMMISQPNQANVVQIANSLAQNSSNNTATVATFAQDRSGQIRFPAGSQLLTKLVTGPMACGAVMVPTTMFMGQVVTAFAPQQGQTQTISIAQQQEQQTQTQSQALATQHGQAQLAQQQTPFLQAPRLLHGNQSTQLILQAAFPLQQQGAFQQLQQQQQQQQQQLQQQQQQQQEQQLASHRAGSMSGRSSTQPQ</sequence>
<keyword evidence="5" id="KW-0677">Repeat</keyword>
<dbReference type="PROSITE" id="PS50888">
    <property type="entry name" value="BHLH"/>
    <property type="match status" value="1"/>
</dbReference>
<evidence type="ECO:0000256" key="1">
    <source>
        <dbReference type="ARBA" id="ARBA00004514"/>
    </source>
</evidence>
<keyword evidence="12" id="KW-0804">Transcription</keyword>
<organism evidence="19 20">
    <name type="scientific">Hucho hucho</name>
    <name type="common">huchen</name>
    <dbReference type="NCBI Taxonomy" id="62062"/>
    <lineage>
        <taxon>Eukaryota</taxon>
        <taxon>Metazoa</taxon>
        <taxon>Chordata</taxon>
        <taxon>Craniata</taxon>
        <taxon>Vertebrata</taxon>
        <taxon>Euteleostomi</taxon>
        <taxon>Actinopterygii</taxon>
        <taxon>Neopterygii</taxon>
        <taxon>Teleostei</taxon>
        <taxon>Protacanthopterygii</taxon>
        <taxon>Salmoniformes</taxon>
        <taxon>Salmonidae</taxon>
        <taxon>Salmoninae</taxon>
        <taxon>Hucho</taxon>
    </lineage>
</organism>
<dbReference type="InterPro" id="IPR013767">
    <property type="entry name" value="PAS_fold"/>
</dbReference>
<dbReference type="SMART" id="SM00353">
    <property type="entry name" value="HLH"/>
    <property type="match status" value="1"/>
</dbReference>
<keyword evidence="6" id="KW-0227">DNA damage</keyword>
<evidence type="ECO:0000259" key="18">
    <source>
        <dbReference type="PROSITE" id="PS50888"/>
    </source>
</evidence>
<feature type="domain" description="BHLH" evidence="18">
    <location>
        <begin position="9"/>
        <end position="59"/>
    </location>
</feature>
<evidence type="ECO:0000256" key="7">
    <source>
        <dbReference type="ARBA" id="ARBA00022843"/>
    </source>
</evidence>
<feature type="compositionally biased region" description="Low complexity" evidence="16">
    <location>
        <begin position="817"/>
        <end position="826"/>
    </location>
</feature>
<keyword evidence="9" id="KW-0090">Biological rhythms</keyword>
<evidence type="ECO:0000256" key="11">
    <source>
        <dbReference type="ARBA" id="ARBA00023159"/>
    </source>
</evidence>
<evidence type="ECO:0000256" key="9">
    <source>
        <dbReference type="ARBA" id="ARBA00023108"/>
    </source>
</evidence>
<name>A0A4W5NV60_9TELE</name>
<evidence type="ECO:0000256" key="3">
    <source>
        <dbReference type="ARBA" id="ARBA00022499"/>
    </source>
</evidence>
<dbReference type="InterPro" id="IPR047230">
    <property type="entry name" value="CLOCK-like"/>
</dbReference>
<keyword evidence="2" id="KW-0963">Cytoplasm</keyword>
<dbReference type="FunFam" id="4.10.280.10:FF:000013">
    <property type="entry name" value="Circadian locomoter output cycles protein kaput"/>
    <property type="match status" value="1"/>
</dbReference>
<feature type="region of interest" description="Disordered" evidence="16">
    <location>
        <begin position="591"/>
        <end position="639"/>
    </location>
</feature>
<feature type="compositionally biased region" description="Low complexity" evidence="16">
    <location>
        <begin position="451"/>
        <end position="465"/>
    </location>
</feature>
<dbReference type="AlphaFoldDB" id="A0A4W5NV60"/>
<keyword evidence="8" id="KW-0805">Transcription regulation</keyword>
<dbReference type="InterPro" id="IPR000014">
    <property type="entry name" value="PAS"/>
</dbReference>
<dbReference type="Ensembl" id="ENSHHUT00000054651.1">
    <property type="protein sequence ID" value="ENSHHUP00000052799.1"/>
    <property type="gene ID" value="ENSHHUG00000031433.1"/>
</dbReference>
<dbReference type="PRINTS" id="PR00785">
    <property type="entry name" value="NCTRNSLOCATR"/>
</dbReference>
<dbReference type="GO" id="GO:0070888">
    <property type="term" value="F:E-box binding"/>
    <property type="evidence" value="ECO:0007669"/>
    <property type="project" value="TreeGrafter"/>
</dbReference>
<dbReference type="SUPFAM" id="SSF47459">
    <property type="entry name" value="HLH, helix-loop-helix DNA-binding domain"/>
    <property type="match status" value="1"/>
</dbReference>
<dbReference type="InterPro" id="IPR036638">
    <property type="entry name" value="HLH_DNA-bd_sf"/>
</dbReference>
<keyword evidence="20" id="KW-1185">Reference proteome</keyword>
<evidence type="ECO:0000256" key="13">
    <source>
        <dbReference type="ARBA" id="ARBA00023242"/>
    </source>
</evidence>
<dbReference type="InterPro" id="IPR001610">
    <property type="entry name" value="PAC"/>
</dbReference>
<evidence type="ECO:0000256" key="16">
    <source>
        <dbReference type="SAM" id="MobiDB-lite"/>
    </source>
</evidence>
<dbReference type="PANTHER" id="PTHR46055:SF2">
    <property type="entry name" value="CIRCADIAN LOCOMOTER OUTPUT CYCLES PROTEIN KAPUT"/>
    <property type="match status" value="1"/>
</dbReference>
<keyword evidence="10" id="KW-0238">DNA-binding</keyword>
<evidence type="ECO:0000313" key="19">
    <source>
        <dbReference type="Ensembl" id="ENSHHUP00000052799.1"/>
    </source>
</evidence>
<dbReference type="GeneTree" id="ENSGT00940000157580"/>
<dbReference type="GO" id="GO:0046983">
    <property type="term" value="F:protein dimerization activity"/>
    <property type="evidence" value="ECO:0007669"/>
    <property type="project" value="InterPro"/>
</dbReference>
<dbReference type="GO" id="GO:0006974">
    <property type="term" value="P:DNA damage response"/>
    <property type="evidence" value="ECO:0007669"/>
    <property type="project" value="UniProtKB-KW"/>
</dbReference>
<evidence type="ECO:0000259" key="17">
    <source>
        <dbReference type="PROSITE" id="PS50112"/>
    </source>
</evidence>
<feature type="compositionally biased region" description="Polar residues" evidence="16">
    <location>
        <begin position="383"/>
        <end position="394"/>
    </location>
</feature>
<feature type="region of interest" description="Disordered" evidence="16">
    <location>
        <begin position="1"/>
        <end position="21"/>
    </location>
</feature>
<evidence type="ECO:0000256" key="5">
    <source>
        <dbReference type="ARBA" id="ARBA00022737"/>
    </source>
</evidence>
<keyword evidence="11" id="KW-0010">Activator</keyword>
<evidence type="ECO:0000256" key="10">
    <source>
        <dbReference type="ARBA" id="ARBA00023125"/>
    </source>
</evidence>
<evidence type="ECO:0000256" key="8">
    <source>
        <dbReference type="ARBA" id="ARBA00023015"/>
    </source>
</evidence>
<reference evidence="20" key="1">
    <citation type="submission" date="2018-06" db="EMBL/GenBank/DDBJ databases">
        <title>Genome assembly of Danube salmon.</title>
        <authorList>
            <person name="Macqueen D.J."/>
            <person name="Gundappa M.K."/>
        </authorList>
    </citation>
    <scope>NUCLEOTIDE SEQUENCE [LARGE SCALE GENOMIC DNA]</scope>
</reference>
<dbReference type="SUPFAM" id="SSF55785">
    <property type="entry name" value="PYP-like sensor domain (PAS domain)"/>
    <property type="match status" value="2"/>
</dbReference>
<evidence type="ECO:0000256" key="6">
    <source>
        <dbReference type="ARBA" id="ARBA00022763"/>
    </source>
</evidence>
<dbReference type="SMART" id="SM00091">
    <property type="entry name" value="PAS"/>
    <property type="match status" value="2"/>
</dbReference>
<dbReference type="Pfam" id="PF00010">
    <property type="entry name" value="HLH"/>
    <property type="match status" value="1"/>
</dbReference>
<dbReference type="GO" id="GO:0032922">
    <property type="term" value="P:circadian regulation of gene expression"/>
    <property type="evidence" value="ECO:0007669"/>
    <property type="project" value="InterPro"/>
</dbReference>
<evidence type="ECO:0000256" key="15">
    <source>
        <dbReference type="SAM" id="Coils"/>
    </source>
</evidence>
<comment type="subcellular location">
    <subcellularLocation>
        <location evidence="1">Cytoplasm</location>
        <location evidence="1">Cytosol</location>
    </subcellularLocation>
</comment>
<dbReference type="SMART" id="SM00086">
    <property type="entry name" value="PAC"/>
    <property type="match status" value="1"/>
</dbReference>
<keyword evidence="13" id="KW-0539">Nucleus</keyword>
<dbReference type="Pfam" id="PF00989">
    <property type="entry name" value="PAS"/>
    <property type="match status" value="1"/>
</dbReference>
<dbReference type="STRING" id="62062.ENSHHUP00000052799"/>
<keyword evidence="15" id="KW-0175">Coiled coil</keyword>
<dbReference type="Gene3D" id="4.10.280.10">
    <property type="entry name" value="Helix-loop-helix DNA-binding domain"/>
    <property type="match status" value="1"/>
</dbReference>
<dbReference type="CDD" id="cd00130">
    <property type="entry name" value="PAS"/>
    <property type="match status" value="2"/>
</dbReference>
<evidence type="ECO:0000256" key="14">
    <source>
        <dbReference type="ARBA" id="ARBA00040572"/>
    </source>
</evidence>
<feature type="compositionally biased region" description="Basic and acidic residues" evidence="16">
    <location>
        <begin position="1"/>
        <end position="10"/>
    </location>
</feature>
<dbReference type="GO" id="GO:0005829">
    <property type="term" value="C:cytosol"/>
    <property type="evidence" value="ECO:0007669"/>
    <property type="project" value="UniProtKB-SubCell"/>
</dbReference>
<dbReference type="Proteomes" id="UP000314982">
    <property type="component" value="Unassembled WGS sequence"/>
</dbReference>
<dbReference type="InterPro" id="IPR001067">
    <property type="entry name" value="Nuc_translocat"/>
</dbReference>
<protein>
    <recommendedName>
        <fullName evidence="14">Circadian locomoter output cycles protein kaput</fullName>
    </recommendedName>
</protein>
<evidence type="ECO:0000256" key="2">
    <source>
        <dbReference type="ARBA" id="ARBA00022490"/>
    </source>
</evidence>
<reference evidence="19" key="2">
    <citation type="submission" date="2025-08" db="UniProtKB">
        <authorList>
            <consortium name="Ensembl"/>
        </authorList>
    </citation>
    <scope>IDENTIFICATION</scope>
</reference>
<feature type="compositionally biased region" description="Polar residues" evidence="16">
    <location>
        <begin position="466"/>
        <end position="480"/>
    </location>
</feature>
<evidence type="ECO:0000256" key="12">
    <source>
        <dbReference type="ARBA" id="ARBA00023163"/>
    </source>
</evidence>
<proteinExistence type="predicted"/>
<feature type="region of interest" description="Disordered" evidence="16">
    <location>
        <begin position="372"/>
        <end position="519"/>
    </location>
</feature>
<feature type="coiled-coil region" evidence="15">
    <location>
        <begin position="521"/>
        <end position="548"/>
    </location>
</feature>
<dbReference type="FunFam" id="3.30.450.20:FF:000022">
    <property type="entry name" value="circadian locomoter output cycles protein kaput"/>
    <property type="match status" value="1"/>
</dbReference>
<feature type="domain" description="PAS" evidence="17">
    <location>
        <begin position="260"/>
        <end position="307"/>
    </location>
</feature>
<feature type="compositionally biased region" description="Low complexity" evidence="16">
    <location>
        <begin position="481"/>
        <end position="519"/>
    </location>
</feature>
<keyword evidence="4" id="KW-0597">Phosphoprotein</keyword>
<dbReference type="InterPro" id="IPR035965">
    <property type="entry name" value="PAS-like_dom_sf"/>
</dbReference>
<evidence type="ECO:0000256" key="4">
    <source>
        <dbReference type="ARBA" id="ARBA00022553"/>
    </source>
</evidence>
<feature type="compositionally biased region" description="Low complexity" evidence="16">
    <location>
        <begin position="593"/>
        <end position="636"/>
    </location>
</feature>
<dbReference type="GO" id="GO:0000981">
    <property type="term" value="F:DNA-binding transcription factor activity, RNA polymerase II-specific"/>
    <property type="evidence" value="ECO:0007669"/>
    <property type="project" value="InterPro"/>
</dbReference>
<dbReference type="InterPro" id="IPR011598">
    <property type="entry name" value="bHLH_dom"/>
</dbReference>
<dbReference type="GO" id="GO:1990513">
    <property type="term" value="C:CLOCK-BMAL transcription complex"/>
    <property type="evidence" value="ECO:0007669"/>
    <property type="project" value="TreeGrafter"/>
</dbReference>
<feature type="domain" description="PAS" evidence="17">
    <location>
        <begin position="82"/>
        <end position="153"/>
    </location>
</feature>
<accession>A0A4W5NV60</accession>